<dbReference type="AlphaFoldDB" id="A0A382HWI0"/>
<proteinExistence type="predicted"/>
<feature type="domain" description="Fibronectin type-III" evidence="1">
    <location>
        <begin position="42"/>
        <end position="132"/>
    </location>
</feature>
<dbReference type="Pfam" id="PF00041">
    <property type="entry name" value="fn3"/>
    <property type="match status" value="1"/>
</dbReference>
<dbReference type="SMART" id="SM00060">
    <property type="entry name" value="FN3"/>
    <property type="match status" value="1"/>
</dbReference>
<dbReference type="CDD" id="cd00063">
    <property type="entry name" value="FN3"/>
    <property type="match status" value="1"/>
</dbReference>
<gene>
    <name evidence="2" type="ORF">METZ01_LOCUS244524</name>
</gene>
<name>A0A382HWI0_9ZZZZ</name>
<protein>
    <recommendedName>
        <fullName evidence="1">Fibronectin type-III domain-containing protein</fullName>
    </recommendedName>
</protein>
<dbReference type="PROSITE" id="PS50853">
    <property type="entry name" value="FN3"/>
    <property type="match status" value="1"/>
</dbReference>
<evidence type="ECO:0000259" key="1">
    <source>
        <dbReference type="PROSITE" id="PS50853"/>
    </source>
</evidence>
<dbReference type="Gene3D" id="2.60.40.10">
    <property type="entry name" value="Immunoglobulins"/>
    <property type="match status" value="1"/>
</dbReference>
<dbReference type="PROSITE" id="PS51257">
    <property type="entry name" value="PROKAR_LIPOPROTEIN"/>
    <property type="match status" value="1"/>
</dbReference>
<feature type="non-terminal residue" evidence="2">
    <location>
        <position position="141"/>
    </location>
</feature>
<accession>A0A382HWI0</accession>
<evidence type="ECO:0000313" key="2">
    <source>
        <dbReference type="EMBL" id="SVB91670.1"/>
    </source>
</evidence>
<sequence>MKKIVLWLAFIVGILALIGSCAKKDEESSTAATTAATTTLSAPSGVTATLGWHQVAVDWTAVSGASSYTVYWDNATGVSSSSTAITGITDDNYTHSSLDNGTTYYYKVATVNSAGTGSLSSEYSATPRTGPTVTEACTFGE</sequence>
<dbReference type="EMBL" id="UINC01063731">
    <property type="protein sequence ID" value="SVB91670.1"/>
    <property type="molecule type" value="Genomic_DNA"/>
</dbReference>
<dbReference type="SUPFAM" id="SSF49265">
    <property type="entry name" value="Fibronectin type III"/>
    <property type="match status" value="1"/>
</dbReference>
<dbReference type="InterPro" id="IPR013783">
    <property type="entry name" value="Ig-like_fold"/>
</dbReference>
<reference evidence="2" key="1">
    <citation type="submission" date="2018-05" db="EMBL/GenBank/DDBJ databases">
        <authorList>
            <person name="Lanie J.A."/>
            <person name="Ng W.-L."/>
            <person name="Kazmierczak K.M."/>
            <person name="Andrzejewski T.M."/>
            <person name="Davidsen T.M."/>
            <person name="Wayne K.J."/>
            <person name="Tettelin H."/>
            <person name="Glass J.I."/>
            <person name="Rusch D."/>
            <person name="Podicherti R."/>
            <person name="Tsui H.-C.T."/>
            <person name="Winkler M.E."/>
        </authorList>
    </citation>
    <scope>NUCLEOTIDE SEQUENCE</scope>
</reference>
<dbReference type="InterPro" id="IPR036116">
    <property type="entry name" value="FN3_sf"/>
</dbReference>
<dbReference type="InterPro" id="IPR003961">
    <property type="entry name" value="FN3_dom"/>
</dbReference>
<organism evidence="2">
    <name type="scientific">marine metagenome</name>
    <dbReference type="NCBI Taxonomy" id="408172"/>
    <lineage>
        <taxon>unclassified sequences</taxon>
        <taxon>metagenomes</taxon>
        <taxon>ecological metagenomes</taxon>
    </lineage>
</organism>